<dbReference type="EMBL" id="JADGJH010000632">
    <property type="protein sequence ID" value="KAJ3125076.1"/>
    <property type="molecule type" value="Genomic_DNA"/>
</dbReference>
<dbReference type="PROSITE" id="PS51365">
    <property type="entry name" value="RENAL_DIPEPTIDASE_2"/>
    <property type="match status" value="1"/>
</dbReference>
<keyword evidence="1" id="KW-0378">Hydrolase</keyword>
<accession>A0AAD5T3S1</accession>
<evidence type="ECO:0000313" key="3">
    <source>
        <dbReference type="Proteomes" id="UP001211907"/>
    </source>
</evidence>
<protein>
    <recommendedName>
        <fullName evidence="1">Dipeptidase</fullName>
        <ecNumber evidence="1">3.4.13.19</ecNumber>
    </recommendedName>
</protein>
<dbReference type="PANTHER" id="PTHR10443">
    <property type="entry name" value="MICROSOMAL DIPEPTIDASE"/>
    <property type="match status" value="1"/>
</dbReference>
<evidence type="ECO:0000313" key="2">
    <source>
        <dbReference type="EMBL" id="KAJ3125076.1"/>
    </source>
</evidence>
<dbReference type="EC" id="3.4.13.19" evidence="1"/>
<keyword evidence="1" id="KW-0224">Dipeptidase</keyword>
<dbReference type="InterPro" id="IPR032466">
    <property type="entry name" value="Metal_Hydrolase"/>
</dbReference>
<dbReference type="GO" id="GO:0006508">
    <property type="term" value="P:proteolysis"/>
    <property type="evidence" value="ECO:0007669"/>
    <property type="project" value="UniProtKB-KW"/>
</dbReference>
<dbReference type="GO" id="GO:0046872">
    <property type="term" value="F:metal ion binding"/>
    <property type="evidence" value="ECO:0007669"/>
    <property type="project" value="UniProtKB-UniRule"/>
</dbReference>
<keyword evidence="3" id="KW-1185">Reference proteome</keyword>
<dbReference type="GO" id="GO:0070573">
    <property type="term" value="F:metallodipeptidase activity"/>
    <property type="evidence" value="ECO:0007669"/>
    <property type="project" value="InterPro"/>
</dbReference>
<dbReference type="AlphaFoldDB" id="A0AAD5T3S1"/>
<proteinExistence type="inferred from homology"/>
<dbReference type="InterPro" id="IPR000180">
    <property type="entry name" value="Dipep_AS"/>
</dbReference>
<sequence>MHVALVACFVAFTIDHQREQRESVSESQLWTSVSGARAEFSVMRLGETPIDAALRILKYAPIIDTHNDWPGALSWGPTKGVIKNADLNNLPPTQFHTDITRLREGRVGAQFWSAYVACSEFHRQDDSIKNTLTQIDLIKRIVNKYSKTFGLARTVADIRYLVSHGKIASLIGIEGGHQIDGSMAVLRQYYELGVRYMTLTHTCHTAWTDSCQGTPIHGGLTKDGYRFINEMNRLGMMVDISHVSPDSMQQAIEASAAPTIFSHSSSFAITPVPRNVPDNILELLPKYDGVVMIAFVNDFIRVNATVPTSVNDLAEHIEHIKSVAGVEHIGLGADFDGSGINDFAIKDTSKYPELIAELIRRKFTEKEIVGITGGNLLRVMEKVEAVARKLKRDTDIEEIGVTVEKQCFF</sequence>
<keyword evidence="1" id="KW-0479">Metal-binding</keyword>
<gene>
    <name evidence="2" type="primary">DPEP1</name>
    <name evidence="2" type="ORF">HK100_011008</name>
</gene>
<dbReference type="SUPFAM" id="SSF51556">
    <property type="entry name" value="Metallo-dependent hydrolases"/>
    <property type="match status" value="1"/>
</dbReference>
<evidence type="ECO:0000256" key="1">
    <source>
        <dbReference type="RuleBase" id="RU341113"/>
    </source>
</evidence>
<organism evidence="2 3">
    <name type="scientific">Physocladia obscura</name>
    <dbReference type="NCBI Taxonomy" id="109957"/>
    <lineage>
        <taxon>Eukaryota</taxon>
        <taxon>Fungi</taxon>
        <taxon>Fungi incertae sedis</taxon>
        <taxon>Chytridiomycota</taxon>
        <taxon>Chytridiomycota incertae sedis</taxon>
        <taxon>Chytridiomycetes</taxon>
        <taxon>Chytridiales</taxon>
        <taxon>Chytriomycetaceae</taxon>
        <taxon>Physocladia</taxon>
    </lineage>
</organism>
<dbReference type="Gene3D" id="3.20.20.140">
    <property type="entry name" value="Metal-dependent hydrolases"/>
    <property type="match status" value="1"/>
</dbReference>
<dbReference type="PANTHER" id="PTHR10443:SF12">
    <property type="entry name" value="DIPEPTIDASE"/>
    <property type="match status" value="1"/>
</dbReference>
<comment type="caution">
    <text evidence="2">The sequence shown here is derived from an EMBL/GenBank/DDBJ whole genome shotgun (WGS) entry which is preliminary data.</text>
</comment>
<comment type="cofactor">
    <cofactor evidence="1">
        <name>Zn(2+)</name>
        <dbReference type="ChEBI" id="CHEBI:29105"/>
    </cofactor>
</comment>
<dbReference type="PROSITE" id="PS00869">
    <property type="entry name" value="RENAL_DIPEPTIDASE_1"/>
    <property type="match status" value="1"/>
</dbReference>
<comment type="catalytic activity">
    <reaction evidence="1">
        <text>an L-aminoacyl-L-amino acid + H2O = 2 an L-alpha-amino acid</text>
        <dbReference type="Rhea" id="RHEA:48940"/>
        <dbReference type="ChEBI" id="CHEBI:15377"/>
        <dbReference type="ChEBI" id="CHEBI:59869"/>
        <dbReference type="ChEBI" id="CHEBI:77460"/>
        <dbReference type="EC" id="3.4.13.19"/>
    </reaction>
</comment>
<dbReference type="InterPro" id="IPR008257">
    <property type="entry name" value="Pept_M19"/>
</dbReference>
<name>A0AAD5T3S1_9FUNG</name>
<keyword evidence="1" id="KW-0482">Metalloprotease</keyword>
<dbReference type="CDD" id="cd01301">
    <property type="entry name" value="rDP_like"/>
    <property type="match status" value="1"/>
</dbReference>
<dbReference type="Proteomes" id="UP001211907">
    <property type="component" value="Unassembled WGS sequence"/>
</dbReference>
<dbReference type="Pfam" id="PF01244">
    <property type="entry name" value="Peptidase_M19"/>
    <property type="match status" value="1"/>
</dbReference>
<comment type="similarity">
    <text evidence="1">Belongs to the metallo-dependent hydrolases superfamily. Peptidase M19 family.</text>
</comment>
<keyword evidence="1" id="KW-0645">Protease</keyword>
<keyword evidence="1" id="KW-0862">Zinc</keyword>
<reference evidence="2" key="1">
    <citation type="submission" date="2020-05" db="EMBL/GenBank/DDBJ databases">
        <title>Phylogenomic resolution of chytrid fungi.</title>
        <authorList>
            <person name="Stajich J.E."/>
            <person name="Amses K."/>
            <person name="Simmons R."/>
            <person name="Seto K."/>
            <person name="Myers J."/>
            <person name="Bonds A."/>
            <person name="Quandt C.A."/>
            <person name="Barry K."/>
            <person name="Liu P."/>
            <person name="Grigoriev I."/>
            <person name="Longcore J.E."/>
            <person name="James T.Y."/>
        </authorList>
    </citation>
    <scope>NUCLEOTIDE SEQUENCE</scope>
    <source>
        <strain evidence="2">JEL0513</strain>
    </source>
</reference>